<evidence type="ECO:0000259" key="10">
    <source>
        <dbReference type="PROSITE" id="PS51194"/>
    </source>
</evidence>
<dbReference type="EMBL" id="JQZV01000003">
    <property type="protein sequence ID" value="KGN93369.1"/>
    <property type="molecule type" value="Genomic_DNA"/>
</dbReference>
<protein>
    <submittedName>
        <fullName evidence="12">RNA helicase</fullName>
    </submittedName>
</protein>
<feature type="region of interest" description="Disordered" evidence="8">
    <location>
        <begin position="378"/>
        <end position="440"/>
    </location>
</feature>
<feature type="compositionally biased region" description="Basic residues" evidence="8">
    <location>
        <begin position="393"/>
        <end position="403"/>
    </location>
</feature>
<feature type="domain" description="Helicase C-terminal" evidence="10">
    <location>
        <begin position="233"/>
        <end position="381"/>
    </location>
</feature>
<evidence type="ECO:0000313" key="12">
    <source>
        <dbReference type="EMBL" id="KGN93369.1"/>
    </source>
</evidence>
<reference evidence="12 13" key="1">
    <citation type="submission" date="2014-08" db="EMBL/GenBank/DDBJ databases">
        <title>Porphyromonas canoris strain:OH2762 Genome sequencing.</title>
        <authorList>
            <person name="Wallis C."/>
            <person name="Deusch O."/>
            <person name="O'Flynn C."/>
            <person name="Davis I."/>
            <person name="Jospin G."/>
            <person name="Darling A.E."/>
            <person name="Coil D.A."/>
            <person name="Alexiev A."/>
            <person name="Horsfall A."/>
            <person name="Kirkwood N."/>
            <person name="Harris S."/>
            <person name="Eisen J.A."/>
        </authorList>
    </citation>
    <scope>NUCLEOTIDE SEQUENCE [LARGE SCALE GENOMIC DNA]</scope>
    <source>
        <strain evidence="13">COT-108 OH2762</strain>
    </source>
</reference>
<keyword evidence="2 7" id="KW-0378">Hydrolase</keyword>
<dbReference type="PROSITE" id="PS51192">
    <property type="entry name" value="HELICASE_ATP_BIND_1"/>
    <property type="match status" value="1"/>
</dbReference>
<dbReference type="SUPFAM" id="SSF52540">
    <property type="entry name" value="P-loop containing nucleoside triphosphate hydrolases"/>
    <property type="match status" value="1"/>
</dbReference>
<dbReference type="PROSITE" id="PS51195">
    <property type="entry name" value="Q_MOTIF"/>
    <property type="match status" value="1"/>
</dbReference>
<evidence type="ECO:0000256" key="8">
    <source>
        <dbReference type="SAM" id="MobiDB-lite"/>
    </source>
</evidence>
<evidence type="ECO:0000256" key="3">
    <source>
        <dbReference type="ARBA" id="ARBA00022806"/>
    </source>
</evidence>
<dbReference type="InterPro" id="IPR011545">
    <property type="entry name" value="DEAD/DEAH_box_helicase_dom"/>
</dbReference>
<dbReference type="InterPro" id="IPR014014">
    <property type="entry name" value="RNA_helicase_DEAD_Q_motif"/>
</dbReference>
<dbReference type="CDD" id="cd00268">
    <property type="entry name" value="DEADc"/>
    <property type="match status" value="1"/>
</dbReference>
<dbReference type="PANTHER" id="PTHR47959:SF13">
    <property type="entry name" value="ATP-DEPENDENT RNA HELICASE RHLE"/>
    <property type="match status" value="1"/>
</dbReference>
<dbReference type="Pfam" id="PF00270">
    <property type="entry name" value="DEAD"/>
    <property type="match status" value="1"/>
</dbReference>
<keyword evidence="4 7" id="KW-0067">ATP-binding</keyword>
<evidence type="ECO:0000259" key="11">
    <source>
        <dbReference type="PROSITE" id="PS51195"/>
    </source>
</evidence>
<evidence type="ECO:0000256" key="1">
    <source>
        <dbReference type="ARBA" id="ARBA00022741"/>
    </source>
</evidence>
<feature type="compositionally biased region" description="Basic residues" evidence="8">
    <location>
        <begin position="422"/>
        <end position="434"/>
    </location>
</feature>
<dbReference type="PANTHER" id="PTHR47959">
    <property type="entry name" value="ATP-DEPENDENT RNA HELICASE RHLE-RELATED"/>
    <property type="match status" value="1"/>
</dbReference>
<organism evidence="12 13">
    <name type="scientific">Porphyromonas canoris</name>
    <dbReference type="NCBI Taxonomy" id="36875"/>
    <lineage>
        <taxon>Bacteria</taxon>
        <taxon>Pseudomonadati</taxon>
        <taxon>Bacteroidota</taxon>
        <taxon>Bacteroidia</taxon>
        <taxon>Bacteroidales</taxon>
        <taxon>Porphyromonadaceae</taxon>
        <taxon>Porphyromonas</taxon>
    </lineage>
</organism>
<evidence type="ECO:0000256" key="5">
    <source>
        <dbReference type="ARBA" id="ARBA00038437"/>
    </source>
</evidence>
<dbReference type="InterPro" id="IPR014001">
    <property type="entry name" value="Helicase_ATP-bd"/>
</dbReference>
<dbReference type="InterPro" id="IPR001650">
    <property type="entry name" value="Helicase_C-like"/>
</dbReference>
<sequence length="440" mass="49910">MENTFDQFDLNPNVMDGLEAMNFKEPSPIQKLAIPVILDGDDLIACAQTGTGKTAAYVLPLLSMLADGDFPNNKVNAVIMAPTRELAQQIDNQIQGFAYFVDVSATAVYGGTGGSEWEQQRRGLAMGVDIVVATPGRLLSHLNFEAVDLSQLSFFILDEADRMLDMGFYDDIMQIFEQLPKSCQIIMFSATMPANIRKLAANIMKNPKQINIAISKPPTSIDQRAYICYEPQKLPIILQLFKEHTPKRSIIFASSKEKVRQLSTTLSRKHIKLCEMHSDLDQSKREEVMRDFKNGKIDLLVATDIVARGIDVDQIEMVINLDVPRDPEDYVHRIGRTARGDNDYGIAITLVGQDEQNEFYKIERFLEYEVKKIPLTPDLGEAPVYAPSTERSKARRKTYRKQTNRTQQGRNTHKRNDDKRTGHNKNRSPKRKDRRNKENG</sequence>
<dbReference type="PROSITE" id="PS00039">
    <property type="entry name" value="DEAD_ATP_HELICASE"/>
    <property type="match status" value="1"/>
</dbReference>
<dbReference type="InterPro" id="IPR050079">
    <property type="entry name" value="DEAD_box_RNA_helicase"/>
</dbReference>
<dbReference type="SMART" id="SM00487">
    <property type="entry name" value="DEXDc"/>
    <property type="match status" value="1"/>
</dbReference>
<comment type="caution">
    <text evidence="12">The sequence shown here is derived from an EMBL/GenBank/DDBJ whole genome shotgun (WGS) entry which is preliminary data.</text>
</comment>
<proteinExistence type="inferred from homology"/>
<evidence type="ECO:0000256" key="4">
    <source>
        <dbReference type="ARBA" id="ARBA00022840"/>
    </source>
</evidence>
<keyword evidence="1 7" id="KW-0547">Nucleotide-binding</keyword>
<feature type="domain" description="Helicase ATP-binding" evidence="9">
    <location>
        <begin position="34"/>
        <end position="210"/>
    </location>
</feature>
<evidence type="ECO:0000256" key="7">
    <source>
        <dbReference type="RuleBase" id="RU000492"/>
    </source>
</evidence>
<evidence type="ECO:0000256" key="2">
    <source>
        <dbReference type="ARBA" id="ARBA00022801"/>
    </source>
</evidence>
<keyword evidence="3 7" id="KW-0347">Helicase</keyword>
<name>A0ABR4XMM7_9PORP</name>
<keyword evidence="13" id="KW-1185">Reference proteome</keyword>
<evidence type="ECO:0000259" key="9">
    <source>
        <dbReference type="PROSITE" id="PS51192"/>
    </source>
</evidence>
<dbReference type="Proteomes" id="UP000030101">
    <property type="component" value="Unassembled WGS sequence"/>
</dbReference>
<accession>A0ABR4XMM7</accession>
<dbReference type="CDD" id="cd18787">
    <property type="entry name" value="SF2_C_DEAD"/>
    <property type="match status" value="1"/>
</dbReference>
<feature type="domain" description="DEAD-box RNA helicase Q" evidence="11">
    <location>
        <begin position="3"/>
        <end position="31"/>
    </location>
</feature>
<dbReference type="InterPro" id="IPR027417">
    <property type="entry name" value="P-loop_NTPase"/>
</dbReference>
<feature type="short sequence motif" description="Q motif" evidence="6">
    <location>
        <begin position="3"/>
        <end position="31"/>
    </location>
</feature>
<dbReference type="PROSITE" id="PS51194">
    <property type="entry name" value="HELICASE_CTER"/>
    <property type="match status" value="1"/>
</dbReference>
<evidence type="ECO:0000313" key="13">
    <source>
        <dbReference type="Proteomes" id="UP000030101"/>
    </source>
</evidence>
<dbReference type="InterPro" id="IPR000629">
    <property type="entry name" value="RNA-helicase_DEAD-box_CS"/>
</dbReference>
<comment type="similarity">
    <text evidence="5 7">Belongs to the DEAD box helicase family.</text>
</comment>
<evidence type="ECO:0000256" key="6">
    <source>
        <dbReference type="PROSITE-ProRule" id="PRU00552"/>
    </source>
</evidence>
<dbReference type="InterPro" id="IPR044742">
    <property type="entry name" value="DEAD/DEAH_RhlB"/>
</dbReference>
<dbReference type="GO" id="GO:0004386">
    <property type="term" value="F:helicase activity"/>
    <property type="evidence" value="ECO:0007669"/>
    <property type="project" value="UniProtKB-KW"/>
</dbReference>
<dbReference type="SMART" id="SM00490">
    <property type="entry name" value="HELICc"/>
    <property type="match status" value="1"/>
</dbReference>
<dbReference type="Pfam" id="PF00271">
    <property type="entry name" value="Helicase_C"/>
    <property type="match status" value="1"/>
</dbReference>
<dbReference type="Gene3D" id="3.40.50.300">
    <property type="entry name" value="P-loop containing nucleotide triphosphate hydrolases"/>
    <property type="match status" value="2"/>
</dbReference>
<gene>
    <name evidence="12" type="ORF">HQ43_01635</name>
</gene>